<sequence>MQTMQTVDLIAETVTRTAMRIVMSRTAQKISLPTKQQTATDRINPDRTVQVLTYQNKNTGTGNCI</sequence>
<evidence type="ECO:0000313" key="2">
    <source>
        <dbReference type="Proteomes" id="UP000004828"/>
    </source>
</evidence>
<dbReference type="EMBL" id="ABYJ02000030">
    <property type="protein sequence ID" value="EEV02488.1"/>
    <property type="molecule type" value="Genomic_DNA"/>
</dbReference>
<dbReference type="Proteomes" id="UP000004828">
    <property type="component" value="Unassembled WGS sequence"/>
</dbReference>
<dbReference type="AlphaFoldDB" id="C7G6R7"/>
<dbReference type="HOGENOM" id="CLU_2847127_0_0_9"/>
<protein>
    <submittedName>
        <fullName evidence="1">Uncharacterized protein</fullName>
    </submittedName>
</protein>
<gene>
    <name evidence="1" type="ORF">ROSINTL182_05582</name>
</gene>
<name>C7G6R7_9FIRM</name>
<evidence type="ECO:0000313" key="1">
    <source>
        <dbReference type="EMBL" id="EEV02488.1"/>
    </source>
</evidence>
<proteinExistence type="predicted"/>
<comment type="caution">
    <text evidence="1">The sequence shown here is derived from an EMBL/GenBank/DDBJ whole genome shotgun (WGS) entry which is preliminary data.</text>
</comment>
<reference evidence="1 2" key="1">
    <citation type="submission" date="2009-08" db="EMBL/GenBank/DDBJ databases">
        <authorList>
            <person name="Weinstock G."/>
            <person name="Sodergren E."/>
            <person name="Clifton S."/>
            <person name="Fulton L."/>
            <person name="Fulton B."/>
            <person name="Courtney L."/>
            <person name="Fronick C."/>
            <person name="Harrison M."/>
            <person name="Strong C."/>
            <person name="Farmer C."/>
            <person name="Delahaunty K."/>
            <person name="Markovic C."/>
            <person name="Hall O."/>
            <person name="Minx P."/>
            <person name="Tomlinson C."/>
            <person name="Mitreva M."/>
            <person name="Nelson J."/>
            <person name="Hou S."/>
            <person name="Wollam A."/>
            <person name="Pepin K.H."/>
            <person name="Johnson M."/>
            <person name="Bhonagiri V."/>
            <person name="Nash W.E."/>
            <person name="Warren W."/>
            <person name="Chinwalla A."/>
            <person name="Mardis E.R."/>
            <person name="Wilson R.K."/>
        </authorList>
    </citation>
    <scope>NUCLEOTIDE SEQUENCE [LARGE SCALE GENOMIC DNA]</scope>
    <source>
        <strain evidence="1 2">L1-82</strain>
    </source>
</reference>
<accession>C7G6R7</accession>
<organism evidence="1 2">
    <name type="scientific">Roseburia intestinalis L1-82</name>
    <dbReference type="NCBI Taxonomy" id="536231"/>
    <lineage>
        <taxon>Bacteria</taxon>
        <taxon>Bacillati</taxon>
        <taxon>Bacillota</taxon>
        <taxon>Clostridia</taxon>
        <taxon>Lachnospirales</taxon>
        <taxon>Lachnospiraceae</taxon>
        <taxon>Roseburia</taxon>
    </lineage>
</organism>